<gene>
    <name evidence="10" type="primary">LOC118428440</name>
</gene>
<dbReference type="AlphaFoldDB" id="A0A9J7N5T9"/>
<name>A0A9J7N5T9_BRAFL</name>
<dbReference type="GeneID" id="118428440"/>
<dbReference type="Proteomes" id="UP000001554">
    <property type="component" value="Chromosome 13"/>
</dbReference>
<dbReference type="InterPro" id="IPR035897">
    <property type="entry name" value="Toll_tir_struct_dom_sf"/>
</dbReference>
<organism evidence="9 10">
    <name type="scientific">Branchiostoma floridae</name>
    <name type="common">Florida lancelet</name>
    <name type="synonym">Amphioxus</name>
    <dbReference type="NCBI Taxonomy" id="7739"/>
    <lineage>
        <taxon>Eukaryota</taxon>
        <taxon>Metazoa</taxon>
        <taxon>Chordata</taxon>
        <taxon>Cephalochordata</taxon>
        <taxon>Leptocardii</taxon>
        <taxon>Amphioxiformes</taxon>
        <taxon>Branchiostomatidae</taxon>
        <taxon>Branchiostoma</taxon>
    </lineage>
</organism>
<dbReference type="PROSITE" id="PS50104">
    <property type="entry name" value="TIR"/>
    <property type="match status" value="1"/>
</dbReference>
<dbReference type="GO" id="GO:0016020">
    <property type="term" value="C:membrane"/>
    <property type="evidence" value="ECO:0007669"/>
    <property type="project" value="UniProtKB-SubCell"/>
</dbReference>
<feature type="domain" description="TIR" evidence="8">
    <location>
        <begin position="175"/>
        <end position="309"/>
    </location>
</feature>
<proteinExistence type="predicted"/>
<dbReference type="PANTHER" id="PTHR24365:SF541">
    <property type="entry name" value="PROTEIN TOLL-RELATED"/>
    <property type="match status" value="1"/>
</dbReference>
<protein>
    <submittedName>
        <fullName evidence="10">Uncharacterized protein LOC118428440</fullName>
    </submittedName>
</protein>
<dbReference type="GO" id="GO:0007165">
    <property type="term" value="P:signal transduction"/>
    <property type="evidence" value="ECO:0007669"/>
    <property type="project" value="InterPro"/>
</dbReference>
<dbReference type="Pfam" id="PF13676">
    <property type="entry name" value="TIR_2"/>
    <property type="match status" value="1"/>
</dbReference>
<evidence type="ECO:0000256" key="4">
    <source>
        <dbReference type="ARBA" id="ARBA00022989"/>
    </source>
</evidence>
<dbReference type="KEGG" id="bfo:118428440"/>
<feature type="region of interest" description="Disordered" evidence="6">
    <location>
        <begin position="15"/>
        <end position="45"/>
    </location>
</feature>
<dbReference type="RefSeq" id="XP_035694397.1">
    <property type="nucleotide sequence ID" value="XM_035838504.1"/>
</dbReference>
<feature type="compositionally biased region" description="Basic and acidic residues" evidence="6">
    <location>
        <begin position="33"/>
        <end position="45"/>
    </location>
</feature>
<dbReference type="PANTHER" id="PTHR24365">
    <property type="entry name" value="TOLL-LIKE RECEPTOR"/>
    <property type="match status" value="1"/>
</dbReference>
<dbReference type="OrthoDB" id="10061204at2759"/>
<dbReference type="SMART" id="SM00255">
    <property type="entry name" value="TIR"/>
    <property type="match status" value="1"/>
</dbReference>
<keyword evidence="3" id="KW-0732">Signal</keyword>
<keyword evidence="4 7" id="KW-1133">Transmembrane helix</keyword>
<reference evidence="9" key="1">
    <citation type="journal article" date="2020" name="Nat. Ecol. Evol.">
        <title>Deeply conserved synteny resolves early events in vertebrate evolution.</title>
        <authorList>
            <person name="Simakov O."/>
            <person name="Marletaz F."/>
            <person name="Yue J.X."/>
            <person name="O'Connell B."/>
            <person name="Jenkins J."/>
            <person name="Brandt A."/>
            <person name="Calef R."/>
            <person name="Tung C.H."/>
            <person name="Huang T.K."/>
            <person name="Schmutz J."/>
            <person name="Satoh N."/>
            <person name="Yu J.K."/>
            <person name="Putnam N.H."/>
            <person name="Green R.E."/>
            <person name="Rokhsar D.S."/>
        </authorList>
    </citation>
    <scope>NUCLEOTIDE SEQUENCE [LARGE SCALE GENOMIC DNA]</scope>
    <source>
        <strain evidence="9">S238N-H82</strain>
    </source>
</reference>
<evidence type="ECO:0000313" key="9">
    <source>
        <dbReference type="Proteomes" id="UP000001554"/>
    </source>
</evidence>
<sequence>MKRVQGYGLYEIKASKDQVTKQHTEGPHQPQSESKDNDLYQSHDEDLGNHHAAEDHQHQPSSEVDIPDWIYPFMMVVCFSCMLFSILPYFLLYRKSKTTVKTAKEVFRLELRVPHDQDLKGKKVQRSVPLRIDSTIDPSFDAGPEVGAALNQLVKEMESKMLDFILSLKSPLKTRKYDCFIIYSSNDEDFVYNKLIPFFKKNNIKYCEHQEHFELGKDIFANANSCIECSRRVVAVLSKSFFESGFCMADLNAARGYAAENNVQDFVISVKITNCDIPDRYADMKRSTYADLSEDVDDSKTWSQIRKAFTDVRLASVRIEMSFECHNEPDVAEVVPGQEI</sequence>
<keyword evidence="2 7" id="KW-0812">Transmembrane</keyword>
<keyword evidence="9" id="KW-1185">Reference proteome</keyword>
<dbReference type="SUPFAM" id="SSF52200">
    <property type="entry name" value="Toll/Interleukin receptor TIR domain"/>
    <property type="match status" value="1"/>
</dbReference>
<evidence type="ECO:0000256" key="2">
    <source>
        <dbReference type="ARBA" id="ARBA00022692"/>
    </source>
</evidence>
<evidence type="ECO:0000256" key="3">
    <source>
        <dbReference type="ARBA" id="ARBA00022729"/>
    </source>
</evidence>
<feature type="transmembrane region" description="Helical" evidence="7">
    <location>
        <begin position="69"/>
        <end position="92"/>
    </location>
</feature>
<evidence type="ECO:0000256" key="7">
    <source>
        <dbReference type="SAM" id="Phobius"/>
    </source>
</evidence>
<keyword evidence="5 7" id="KW-0472">Membrane</keyword>
<evidence type="ECO:0000313" key="10">
    <source>
        <dbReference type="RefSeq" id="XP_035694397.1"/>
    </source>
</evidence>
<reference evidence="10" key="2">
    <citation type="submission" date="2025-08" db="UniProtKB">
        <authorList>
            <consortium name="RefSeq"/>
        </authorList>
    </citation>
    <scope>IDENTIFICATION</scope>
    <source>
        <strain evidence="10">S238N-H82</strain>
        <tissue evidence="10">Testes</tissue>
    </source>
</reference>
<evidence type="ECO:0000256" key="1">
    <source>
        <dbReference type="ARBA" id="ARBA00004370"/>
    </source>
</evidence>
<accession>A0A9J7N5T9</accession>
<dbReference type="InterPro" id="IPR000157">
    <property type="entry name" value="TIR_dom"/>
</dbReference>
<evidence type="ECO:0000256" key="5">
    <source>
        <dbReference type="ARBA" id="ARBA00023136"/>
    </source>
</evidence>
<comment type="subcellular location">
    <subcellularLocation>
        <location evidence="1">Membrane</location>
    </subcellularLocation>
</comment>
<evidence type="ECO:0000256" key="6">
    <source>
        <dbReference type="SAM" id="MobiDB-lite"/>
    </source>
</evidence>
<feature type="compositionally biased region" description="Basic and acidic residues" evidence="6">
    <location>
        <begin position="15"/>
        <end position="26"/>
    </location>
</feature>
<dbReference type="Gene3D" id="3.40.50.10140">
    <property type="entry name" value="Toll/interleukin-1 receptor homology (TIR) domain"/>
    <property type="match status" value="1"/>
</dbReference>
<evidence type="ECO:0000259" key="8">
    <source>
        <dbReference type="PROSITE" id="PS50104"/>
    </source>
</evidence>